<dbReference type="EC" id="3.1.3.-" evidence="1"/>
<dbReference type="SUPFAM" id="SSF53254">
    <property type="entry name" value="Phosphoglycerate mutase-like"/>
    <property type="match status" value="1"/>
</dbReference>
<dbReference type="PANTHER" id="PTHR48100:SF1">
    <property type="entry name" value="HISTIDINE PHOSPHATASE FAMILY PROTEIN-RELATED"/>
    <property type="match status" value="1"/>
</dbReference>
<dbReference type="GO" id="GO:0016787">
    <property type="term" value="F:hydrolase activity"/>
    <property type="evidence" value="ECO:0007669"/>
    <property type="project" value="UniProtKB-KW"/>
</dbReference>
<dbReference type="SMART" id="SM00855">
    <property type="entry name" value="PGAM"/>
    <property type="match status" value="1"/>
</dbReference>
<keyword evidence="2" id="KW-1185">Reference proteome</keyword>
<name>A0ABV5VV93_9BACL</name>
<dbReference type="RefSeq" id="WP_344910956.1">
    <property type="nucleotide sequence ID" value="NZ_BAAAYO010000010.1"/>
</dbReference>
<dbReference type="InterPro" id="IPR050275">
    <property type="entry name" value="PGM_Phosphatase"/>
</dbReference>
<dbReference type="Proteomes" id="UP001589619">
    <property type="component" value="Unassembled WGS sequence"/>
</dbReference>
<dbReference type="CDD" id="cd07067">
    <property type="entry name" value="HP_PGM_like"/>
    <property type="match status" value="1"/>
</dbReference>
<dbReference type="InterPro" id="IPR029033">
    <property type="entry name" value="His_PPase_superfam"/>
</dbReference>
<comment type="caution">
    <text evidence="1">The sequence shown here is derived from an EMBL/GenBank/DDBJ whole genome shotgun (WGS) entry which is preliminary data.</text>
</comment>
<keyword evidence="1" id="KW-0378">Hydrolase</keyword>
<protein>
    <submittedName>
        <fullName evidence="1">Histidine phosphatase family protein</fullName>
        <ecNumber evidence="1">3.1.3.-</ecNumber>
    </submittedName>
</protein>
<dbReference type="Pfam" id="PF00300">
    <property type="entry name" value="His_Phos_1"/>
    <property type="match status" value="1"/>
</dbReference>
<dbReference type="PANTHER" id="PTHR48100">
    <property type="entry name" value="BROAD-SPECIFICITY PHOSPHATASE YOR283W-RELATED"/>
    <property type="match status" value="1"/>
</dbReference>
<dbReference type="Gene3D" id="3.40.50.1240">
    <property type="entry name" value="Phosphoglycerate mutase-like"/>
    <property type="match status" value="1"/>
</dbReference>
<reference evidence="1 2" key="1">
    <citation type="submission" date="2024-09" db="EMBL/GenBank/DDBJ databases">
        <authorList>
            <person name="Sun Q."/>
            <person name="Mori K."/>
        </authorList>
    </citation>
    <scope>NUCLEOTIDE SEQUENCE [LARGE SCALE GENOMIC DNA]</scope>
    <source>
        <strain evidence="1 2">JCM 12520</strain>
    </source>
</reference>
<evidence type="ECO:0000313" key="2">
    <source>
        <dbReference type="Proteomes" id="UP001589619"/>
    </source>
</evidence>
<dbReference type="PIRSF" id="PIRSF000709">
    <property type="entry name" value="6PFK_2-Ptase"/>
    <property type="match status" value="1"/>
</dbReference>
<sequence length="206" mass="23461">MTETMLYFIRHGQTEWNVQGRMQGHRDSELTVKGRRQAERLAERLSPVTFDALHSSTSPRAVSTARLIRGERSEELRTWDALKEINMGVWEGESVETIRKQDAERYRHFWEAPHLYRPSAGGESYEELLKRTLPALEKIAAEHAGGHVLIVTHRITLRTVLGHYEGKSLRELGELPDLPPASLSLVRLRDGKASVELYGDASHDKD</sequence>
<organism evidence="1 2">
    <name type="scientific">Paenibacillus hodogayensis</name>
    <dbReference type="NCBI Taxonomy" id="279208"/>
    <lineage>
        <taxon>Bacteria</taxon>
        <taxon>Bacillati</taxon>
        <taxon>Bacillota</taxon>
        <taxon>Bacilli</taxon>
        <taxon>Bacillales</taxon>
        <taxon>Paenibacillaceae</taxon>
        <taxon>Paenibacillus</taxon>
    </lineage>
</organism>
<gene>
    <name evidence="1" type="ORF">ACFFNY_11450</name>
</gene>
<dbReference type="EMBL" id="JBHMAG010000009">
    <property type="protein sequence ID" value="MFB9752171.1"/>
    <property type="molecule type" value="Genomic_DNA"/>
</dbReference>
<dbReference type="InterPro" id="IPR013078">
    <property type="entry name" value="His_Pase_superF_clade-1"/>
</dbReference>
<evidence type="ECO:0000313" key="1">
    <source>
        <dbReference type="EMBL" id="MFB9752171.1"/>
    </source>
</evidence>
<proteinExistence type="predicted"/>
<accession>A0ABV5VV93</accession>